<reference evidence="2 3" key="1">
    <citation type="submission" date="2020-10" db="EMBL/GenBank/DDBJ databases">
        <title>Bacillus sp. HD4P25, an endophyte from a halophyte.</title>
        <authorList>
            <person name="Sun J.-Q."/>
        </authorList>
    </citation>
    <scope>NUCLEOTIDE SEQUENCE [LARGE SCALE GENOMIC DNA]</scope>
    <source>
        <strain evidence="2 3">YIM 93174</strain>
    </source>
</reference>
<comment type="caution">
    <text evidence="2">The sequence shown here is derived from an EMBL/GenBank/DDBJ whole genome shotgun (WGS) entry which is preliminary data.</text>
</comment>
<proteinExistence type="predicted"/>
<feature type="transmembrane region" description="Helical" evidence="1">
    <location>
        <begin position="17"/>
        <end position="44"/>
    </location>
</feature>
<gene>
    <name evidence="2" type="ORF">IMZ08_20400</name>
</gene>
<evidence type="ECO:0000256" key="1">
    <source>
        <dbReference type="SAM" id="Phobius"/>
    </source>
</evidence>
<accession>A0ABR9QPH2</accession>
<evidence type="ECO:0000313" key="2">
    <source>
        <dbReference type="EMBL" id="MBE4910406.1"/>
    </source>
</evidence>
<organism evidence="2 3">
    <name type="scientific">Litchfieldia luteola</name>
    <dbReference type="NCBI Taxonomy" id="682179"/>
    <lineage>
        <taxon>Bacteria</taxon>
        <taxon>Bacillati</taxon>
        <taxon>Bacillota</taxon>
        <taxon>Bacilli</taxon>
        <taxon>Bacillales</taxon>
        <taxon>Bacillaceae</taxon>
        <taxon>Litchfieldia</taxon>
    </lineage>
</organism>
<protein>
    <submittedName>
        <fullName evidence="2">DUF58 domain-containing protein</fullName>
    </submittedName>
</protein>
<dbReference type="PANTHER" id="PTHR34351">
    <property type="entry name" value="SLR1927 PROTEIN-RELATED"/>
    <property type="match status" value="1"/>
</dbReference>
<keyword evidence="1" id="KW-1133">Transmembrane helix</keyword>
<dbReference type="Proteomes" id="UP001516662">
    <property type="component" value="Unassembled WGS sequence"/>
</dbReference>
<dbReference type="PANTHER" id="PTHR34351:SF2">
    <property type="entry name" value="DUF58 DOMAIN-CONTAINING PROTEIN"/>
    <property type="match status" value="1"/>
</dbReference>
<dbReference type="EMBL" id="JADCLJ010000024">
    <property type="protein sequence ID" value="MBE4910406.1"/>
    <property type="molecule type" value="Genomic_DNA"/>
</dbReference>
<dbReference type="RefSeq" id="WP_193539645.1">
    <property type="nucleotide sequence ID" value="NZ_JADCLJ010000024.1"/>
</dbReference>
<keyword evidence="3" id="KW-1185">Reference proteome</keyword>
<keyword evidence="1" id="KW-0472">Membrane</keyword>
<keyword evidence="1" id="KW-0812">Transmembrane</keyword>
<sequence length="402" mass="46238">MWHKQVVENKLLNFLSFFAWIILGASLYTESILLFVFACFFIVFDFASKLYMKYVANELVMDLEKQRLKLFAGEDGYLKLRFIHYGHLPIINAQMRITIDNIVSTENYQTSVIKNQLEINIPISVSGREELELHIPLIAQMRGVARIRKLNLMIHHPFGFGFALLENKVGINHEIIIYPNLLPVVGFNQMVPKESGTHFNRSSLFVNHSSTIGTRDYLQTDPFNRLHWKASARTSKLQTKILEPTSQNALTLIINLKEDNGVIGNLEEVLSHVAYIAHVVTKQNREFQVYINTRPSSKTPIYHLPLGSGKEQLAKALEMLARVNKLSVLIPFDRTLRYIEKHYKLTPFTITCGPITESIDIIYNRFSRKGIENYTLSIQDEKGYIVKMLPSHTKEKEGEVVK</sequence>
<name>A0ABR9QPH2_9BACI</name>
<evidence type="ECO:0000313" key="3">
    <source>
        <dbReference type="Proteomes" id="UP001516662"/>
    </source>
</evidence>